<keyword evidence="6" id="KW-0472">Membrane</keyword>
<dbReference type="InterPro" id="IPR004090">
    <property type="entry name" value="Chemotax_Me-accpt_rcpt"/>
</dbReference>
<evidence type="ECO:0000256" key="5">
    <source>
        <dbReference type="SAM" id="MobiDB-lite"/>
    </source>
</evidence>
<organism evidence="8 9">
    <name type="scientific">Sphingomonas crocodyli</name>
    <dbReference type="NCBI Taxonomy" id="1979270"/>
    <lineage>
        <taxon>Bacteria</taxon>
        <taxon>Pseudomonadati</taxon>
        <taxon>Pseudomonadota</taxon>
        <taxon>Alphaproteobacteria</taxon>
        <taxon>Sphingomonadales</taxon>
        <taxon>Sphingomonadaceae</taxon>
        <taxon>Sphingomonas</taxon>
    </lineage>
</organism>
<dbReference type="Gene3D" id="1.10.287.950">
    <property type="entry name" value="Methyl-accepting chemotaxis protein"/>
    <property type="match status" value="1"/>
</dbReference>
<evidence type="ECO:0000256" key="2">
    <source>
        <dbReference type="ARBA" id="ARBA00022500"/>
    </source>
</evidence>
<name>A0A437M4C1_9SPHN</name>
<dbReference type="AlphaFoldDB" id="A0A437M4C1"/>
<feature type="transmembrane region" description="Helical" evidence="6">
    <location>
        <begin position="12"/>
        <end position="34"/>
    </location>
</feature>
<dbReference type="GO" id="GO:0006935">
    <property type="term" value="P:chemotaxis"/>
    <property type="evidence" value="ECO:0007669"/>
    <property type="project" value="UniProtKB-KW"/>
</dbReference>
<evidence type="ECO:0000313" key="9">
    <source>
        <dbReference type="Proteomes" id="UP000282971"/>
    </source>
</evidence>
<dbReference type="PANTHER" id="PTHR43531:SF11">
    <property type="entry name" value="METHYL-ACCEPTING CHEMOTAXIS PROTEIN 3"/>
    <property type="match status" value="1"/>
</dbReference>
<evidence type="ECO:0000256" key="6">
    <source>
        <dbReference type="SAM" id="Phobius"/>
    </source>
</evidence>
<keyword evidence="6" id="KW-1133">Transmembrane helix</keyword>
<sequence>MTWFNSLSFEKKVRVVGAIFVAMLAVSALTAFVAPGAAGYVALVLVAVGSVGAYAAGRLIGAPIADLTISVERFIDDGGKMPELYIDRADCVGRINRAMLHIRNLGDDMVADRDAGQKALHAAIASVGEGLKRLAEGRAGQPITTPFGDGYEPLRLDFNRADMQLGELLSRVARVSSGIITGAGEIAQASDDLARRTEQQASSLEQTAAAMADITTTVRETAQGAAHVNQSVGEAHRDAEAGGRIVRDAVSAMAGIEKSSAEIGQIVTLIDGIAFQTNLLALNAGVEAARAGDAGKGFAVVANEVRALAQRSADAAKDIKELIAASSAQVETGVQLVGQTGQALDRIVTRVAEIATLVAQISAAAETQAGNLQQVNGVVGDMDKMTQQNAAMVEQCSAAARSLRDEAATLGNLIGTRNDPGAAFTAPEPFAAPRRSARPAASFGVQGNLARAVEPSDEDWSEF</sequence>
<accession>A0A437M4C1</accession>
<comment type="caution">
    <text evidence="8">The sequence shown here is derived from an EMBL/GenBank/DDBJ whole genome shotgun (WGS) entry which is preliminary data.</text>
</comment>
<evidence type="ECO:0000256" key="4">
    <source>
        <dbReference type="PROSITE-ProRule" id="PRU00284"/>
    </source>
</evidence>
<feature type="region of interest" description="Disordered" evidence="5">
    <location>
        <begin position="433"/>
        <end position="463"/>
    </location>
</feature>
<dbReference type="OrthoDB" id="5292010at2"/>
<gene>
    <name evidence="8" type="ORF">EOD43_00785</name>
</gene>
<comment type="similarity">
    <text evidence="3">Belongs to the methyl-accepting chemotaxis (MCP) protein family.</text>
</comment>
<dbReference type="RefSeq" id="WP_127740166.1">
    <property type="nucleotide sequence ID" value="NZ_SACN01000001.1"/>
</dbReference>
<comment type="subcellular location">
    <subcellularLocation>
        <location evidence="1">Membrane</location>
    </subcellularLocation>
</comment>
<dbReference type="InterPro" id="IPR051310">
    <property type="entry name" value="MCP_chemotaxis"/>
</dbReference>
<keyword evidence="6" id="KW-0812">Transmembrane</keyword>
<dbReference type="FunFam" id="1.10.287.950:FF:000001">
    <property type="entry name" value="Methyl-accepting chemotaxis sensory transducer"/>
    <property type="match status" value="1"/>
</dbReference>
<dbReference type="GO" id="GO:0016020">
    <property type="term" value="C:membrane"/>
    <property type="evidence" value="ECO:0007669"/>
    <property type="project" value="UniProtKB-SubCell"/>
</dbReference>
<dbReference type="GO" id="GO:0007165">
    <property type="term" value="P:signal transduction"/>
    <property type="evidence" value="ECO:0007669"/>
    <property type="project" value="UniProtKB-KW"/>
</dbReference>
<keyword evidence="4" id="KW-0807">Transducer</keyword>
<evidence type="ECO:0000313" key="8">
    <source>
        <dbReference type="EMBL" id="RVT92502.1"/>
    </source>
</evidence>
<feature type="compositionally biased region" description="Low complexity" evidence="5">
    <location>
        <begin position="433"/>
        <end position="443"/>
    </location>
</feature>
<dbReference type="PRINTS" id="PR00260">
    <property type="entry name" value="CHEMTRNSDUCR"/>
</dbReference>
<proteinExistence type="inferred from homology"/>
<dbReference type="EMBL" id="SACN01000001">
    <property type="protein sequence ID" value="RVT92502.1"/>
    <property type="molecule type" value="Genomic_DNA"/>
</dbReference>
<keyword evidence="2" id="KW-0145">Chemotaxis</keyword>
<protein>
    <submittedName>
        <fullName evidence="8">Methyl-accepting chemotaxis protein</fullName>
    </submittedName>
</protein>
<dbReference type="InterPro" id="IPR004089">
    <property type="entry name" value="MCPsignal_dom"/>
</dbReference>
<dbReference type="Proteomes" id="UP000282971">
    <property type="component" value="Unassembled WGS sequence"/>
</dbReference>
<feature type="domain" description="Methyl-accepting transducer" evidence="7">
    <location>
        <begin position="175"/>
        <end position="404"/>
    </location>
</feature>
<dbReference type="CDD" id="cd11386">
    <property type="entry name" value="MCP_signal"/>
    <property type="match status" value="1"/>
</dbReference>
<dbReference type="PANTHER" id="PTHR43531">
    <property type="entry name" value="PROTEIN ICFG"/>
    <property type="match status" value="1"/>
</dbReference>
<evidence type="ECO:0000259" key="7">
    <source>
        <dbReference type="PROSITE" id="PS50111"/>
    </source>
</evidence>
<dbReference type="GO" id="GO:0004888">
    <property type="term" value="F:transmembrane signaling receptor activity"/>
    <property type="evidence" value="ECO:0007669"/>
    <property type="project" value="InterPro"/>
</dbReference>
<dbReference type="SMART" id="SM00283">
    <property type="entry name" value="MA"/>
    <property type="match status" value="1"/>
</dbReference>
<keyword evidence="9" id="KW-1185">Reference proteome</keyword>
<dbReference type="PROSITE" id="PS50111">
    <property type="entry name" value="CHEMOTAXIS_TRANSDUC_2"/>
    <property type="match status" value="1"/>
</dbReference>
<reference evidence="8 9" key="1">
    <citation type="submission" date="2019-01" db="EMBL/GenBank/DDBJ databases">
        <authorList>
            <person name="Chen W.-M."/>
        </authorList>
    </citation>
    <scope>NUCLEOTIDE SEQUENCE [LARGE SCALE GENOMIC DNA]</scope>
    <source>
        <strain evidence="8 9">CCP-7</strain>
    </source>
</reference>
<dbReference type="Pfam" id="PF00015">
    <property type="entry name" value="MCPsignal"/>
    <property type="match status" value="1"/>
</dbReference>
<evidence type="ECO:0000256" key="1">
    <source>
        <dbReference type="ARBA" id="ARBA00004370"/>
    </source>
</evidence>
<evidence type="ECO:0000256" key="3">
    <source>
        <dbReference type="ARBA" id="ARBA00029447"/>
    </source>
</evidence>
<dbReference type="SUPFAM" id="SSF58104">
    <property type="entry name" value="Methyl-accepting chemotaxis protein (MCP) signaling domain"/>
    <property type="match status" value="1"/>
</dbReference>
<feature type="transmembrane region" description="Helical" evidence="6">
    <location>
        <begin position="40"/>
        <end position="60"/>
    </location>
</feature>